<dbReference type="GO" id="GO:0003677">
    <property type="term" value="F:DNA binding"/>
    <property type="evidence" value="ECO:0007669"/>
    <property type="project" value="UniProtKB-KW"/>
</dbReference>
<feature type="domain" description="HTH cro/C1-type" evidence="1">
    <location>
        <begin position="24"/>
        <end position="78"/>
    </location>
</feature>
<dbReference type="STRING" id="411463.EUBVEN_00708"/>
<dbReference type="Proteomes" id="UP000006000">
    <property type="component" value="Unassembled WGS sequence"/>
</dbReference>
<accession>A5Z4T1</accession>
<name>A5Z4T1_9FIRM</name>
<gene>
    <name evidence="2" type="ORF">EUBVEN_00708</name>
</gene>
<reference evidence="2 3" key="1">
    <citation type="submission" date="2007-03" db="EMBL/GenBank/DDBJ databases">
        <authorList>
            <person name="Fulton L."/>
            <person name="Clifton S."/>
            <person name="Fulton B."/>
            <person name="Xu J."/>
            <person name="Minx P."/>
            <person name="Pepin K.H."/>
            <person name="Johnson M."/>
            <person name="Thiruvilangam P."/>
            <person name="Bhonagiri V."/>
            <person name="Nash W.E."/>
            <person name="Mardis E.R."/>
            <person name="Wilson R.K."/>
        </authorList>
    </citation>
    <scope>NUCLEOTIDE SEQUENCE [LARGE SCALE GENOMIC DNA]</scope>
    <source>
        <strain evidence="2 3">ATCC 27560</strain>
    </source>
</reference>
<dbReference type="SMART" id="SM00530">
    <property type="entry name" value="HTH_XRE"/>
    <property type="match status" value="1"/>
</dbReference>
<evidence type="ECO:0000313" key="2">
    <source>
        <dbReference type="EMBL" id="EDM51981.1"/>
    </source>
</evidence>
<dbReference type="Pfam" id="PF13560">
    <property type="entry name" value="HTH_31"/>
    <property type="match status" value="1"/>
</dbReference>
<dbReference type="HOGENOM" id="CLU_066192_17_11_9"/>
<dbReference type="SUPFAM" id="SSF47413">
    <property type="entry name" value="lambda repressor-like DNA-binding domains"/>
    <property type="match status" value="1"/>
</dbReference>
<dbReference type="Gene3D" id="1.10.260.40">
    <property type="entry name" value="lambda repressor-like DNA-binding domains"/>
    <property type="match status" value="1"/>
</dbReference>
<dbReference type="AlphaFoldDB" id="A5Z4T1"/>
<dbReference type="InterPro" id="IPR010982">
    <property type="entry name" value="Lambda_DNA-bd_dom_sf"/>
</dbReference>
<keyword evidence="2" id="KW-0238">DNA-binding</keyword>
<proteinExistence type="predicted"/>
<dbReference type="CDD" id="cd00093">
    <property type="entry name" value="HTH_XRE"/>
    <property type="match status" value="1"/>
</dbReference>
<comment type="caution">
    <text evidence="2">The sequence shown here is derived from an EMBL/GenBank/DDBJ whole genome shotgun (WGS) entry which is preliminary data.</text>
</comment>
<dbReference type="EMBL" id="AAVL02000029">
    <property type="protein sequence ID" value="EDM51981.1"/>
    <property type="molecule type" value="Genomic_DNA"/>
</dbReference>
<evidence type="ECO:0000259" key="1">
    <source>
        <dbReference type="PROSITE" id="PS50943"/>
    </source>
</evidence>
<sequence>MQCIGRENQEEYMEYKGLAVGNTIKSLRIKKNVSVFELAYRAKISQSHVYQLEEGSNKMSIDLLYRLMDALDTDANTILGIKENNENSVDERLKELSPKMKENLTELFLKTIDGVKK</sequence>
<dbReference type="PROSITE" id="PS50943">
    <property type="entry name" value="HTH_CROC1"/>
    <property type="match status" value="1"/>
</dbReference>
<dbReference type="InterPro" id="IPR001387">
    <property type="entry name" value="Cro/C1-type_HTH"/>
</dbReference>
<organism evidence="2 3">
    <name type="scientific">Eubacterium ventriosum ATCC 27560</name>
    <dbReference type="NCBI Taxonomy" id="411463"/>
    <lineage>
        <taxon>Bacteria</taxon>
        <taxon>Bacillati</taxon>
        <taxon>Bacillota</taxon>
        <taxon>Clostridia</taxon>
        <taxon>Eubacteriales</taxon>
        <taxon>Eubacteriaceae</taxon>
        <taxon>Eubacterium</taxon>
    </lineage>
</organism>
<dbReference type="eggNOG" id="COG1476">
    <property type="taxonomic scope" value="Bacteria"/>
</dbReference>
<reference evidence="2 3" key="2">
    <citation type="submission" date="2007-04" db="EMBL/GenBank/DDBJ databases">
        <title>Draft genome sequence of Eubacterium ventriosum (ATCC 27560).</title>
        <authorList>
            <person name="Sudarsanam P."/>
            <person name="Ley R."/>
            <person name="Guruge J."/>
            <person name="Turnbaugh P.J."/>
            <person name="Mahowald M."/>
            <person name="Liep D."/>
            <person name="Gordon J."/>
        </authorList>
    </citation>
    <scope>NUCLEOTIDE SEQUENCE [LARGE SCALE GENOMIC DNA]</scope>
    <source>
        <strain evidence="2 3">ATCC 27560</strain>
    </source>
</reference>
<evidence type="ECO:0000313" key="3">
    <source>
        <dbReference type="Proteomes" id="UP000006000"/>
    </source>
</evidence>
<protein>
    <submittedName>
        <fullName evidence="2">DNA-binding helix-turn-helix protein</fullName>
    </submittedName>
</protein>